<name>A0A117NQV9_PENFR</name>
<dbReference type="Proteomes" id="UP000055045">
    <property type="component" value="Unassembled WGS sequence"/>
</dbReference>
<dbReference type="AlphaFoldDB" id="A0A117NQV9"/>
<gene>
    <name evidence="1" type="ORF">ACN42_g2429</name>
</gene>
<accession>A0A117NQV9</accession>
<protein>
    <submittedName>
        <fullName evidence="1">Uncharacterized protein</fullName>
    </submittedName>
</protein>
<organism evidence="1 2">
    <name type="scientific">Penicillium freii</name>
    <dbReference type="NCBI Taxonomy" id="48697"/>
    <lineage>
        <taxon>Eukaryota</taxon>
        <taxon>Fungi</taxon>
        <taxon>Dikarya</taxon>
        <taxon>Ascomycota</taxon>
        <taxon>Pezizomycotina</taxon>
        <taxon>Eurotiomycetes</taxon>
        <taxon>Eurotiomycetidae</taxon>
        <taxon>Eurotiales</taxon>
        <taxon>Aspergillaceae</taxon>
        <taxon>Penicillium</taxon>
    </lineage>
</organism>
<keyword evidence="2" id="KW-1185">Reference proteome</keyword>
<evidence type="ECO:0000313" key="2">
    <source>
        <dbReference type="Proteomes" id="UP000055045"/>
    </source>
</evidence>
<comment type="caution">
    <text evidence="1">The sequence shown here is derived from an EMBL/GenBank/DDBJ whole genome shotgun (WGS) entry which is preliminary data.</text>
</comment>
<proteinExistence type="predicted"/>
<dbReference type="EMBL" id="LLXE01000043">
    <property type="protein sequence ID" value="KUM64655.1"/>
    <property type="molecule type" value="Genomic_DNA"/>
</dbReference>
<sequence length="235" mass="26489">MCARPYGPRRDCIYRLILDPSSKIPKVMHVRLRGLAIQTWCYHGFCTKSARQGGNSDPLAWLLITRQMVLAKRQTGHRRSTRDVQVPTSSTVLFVKKLLGEILLCFIACIDNHLSLSLSLSLSVQYEMPPKSTQDNMVPEAKGIKYDECEMALFRAKLSYHATIDERMASQNSNLTSIAEAQARILKGWEIQMQGTKDLADKNEGRSESDKRAMAQYAWRYTALENAATKTTGKG</sequence>
<reference evidence="1 2" key="1">
    <citation type="submission" date="2015-10" db="EMBL/GenBank/DDBJ databases">
        <title>Genome sequencing of Penicillium freii.</title>
        <authorList>
            <person name="Nguyen H.D."/>
            <person name="Visagie C.M."/>
            <person name="Seifert K.A."/>
        </authorList>
    </citation>
    <scope>NUCLEOTIDE SEQUENCE [LARGE SCALE GENOMIC DNA]</scope>
    <source>
        <strain evidence="1 2">DAOM 242723</strain>
    </source>
</reference>
<evidence type="ECO:0000313" key="1">
    <source>
        <dbReference type="EMBL" id="KUM64655.1"/>
    </source>
</evidence>